<dbReference type="InterPro" id="IPR000412">
    <property type="entry name" value="ABC_2_transport"/>
</dbReference>
<keyword evidence="4 6" id="KW-0472">Membrane</keyword>
<organism evidence="8 9">
    <name type="scientific">Mycobacterium numidiamassiliense</name>
    <dbReference type="NCBI Taxonomy" id="1841861"/>
    <lineage>
        <taxon>Bacteria</taxon>
        <taxon>Bacillati</taxon>
        <taxon>Actinomycetota</taxon>
        <taxon>Actinomycetes</taxon>
        <taxon>Mycobacteriales</taxon>
        <taxon>Mycobacteriaceae</taxon>
        <taxon>Mycobacterium</taxon>
    </lineage>
</organism>
<name>A0A2U3PH73_9MYCO</name>
<evidence type="ECO:0000256" key="4">
    <source>
        <dbReference type="ARBA" id="ARBA00023136"/>
    </source>
</evidence>
<dbReference type="PROSITE" id="PS51012">
    <property type="entry name" value="ABC_TM2"/>
    <property type="match status" value="1"/>
</dbReference>
<dbReference type="InterPro" id="IPR052902">
    <property type="entry name" value="ABC-2_transporter"/>
</dbReference>
<feature type="domain" description="ABC transmembrane type-2" evidence="7">
    <location>
        <begin position="37"/>
        <end position="264"/>
    </location>
</feature>
<evidence type="ECO:0000256" key="1">
    <source>
        <dbReference type="ARBA" id="ARBA00004141"/>
    </source>
</evidence>
<dbReference type="GO" id="GO:0140359">
    <property type="term" value="F:ABC-type transporter activity"/>
    <property type="evidence" value="ECO:0007669"/>
    <property type="project" value="InterPro"/>
</dbReference>
<evidence type="ECO:0000256" key="5">
    <source>
        <dbReference type="ARBA" id="ARBA00023251"/>
    </source>
</evidence>
<evidence type="ECO:0000256" key="3">
    <source>
        <dbReference type="ARBA" id="ARBA00022989"/>
    </source>
</evidence>
<dbReference type="GO" id="GO:0046677">
    <property type="term" value="P:response to antibiotic"/>
    <property type="evidence" value="ECO:0007669"/>
    <property type="project" value="UniProtKB-KW"/>
</dbReference>
<keyword evidence="2 6" id="KW-0812">Transmembrane</keyword>
<dbReference type="PIRSF" id="PIRSF006648">
    <property type="entry name" value="DrrB"/>
    <property type="match status" value="1"/>
</dbReference>
<feature type="transmembrane region" description="Helical" evidence="6">
    <location>
        <begin position="182"/>
        <end position="200"/>
    </location>
</feature>
<dbReference type="PANTHER" id="PTHR43027:SF1">
    <property type="entry name" value="DOXORUBICIN RESISTANCE ABC TRANSPORTER PERMEASE PROTEIN DRRC-RELATED"/>
    <property type="match status" value="1"/>
</dbReference>
<protein>
    <recommendedName>
        <fullName evidence="6">Transport permease protein</fullName>
    </recommendedName>
</protein>
<sequence>VTVADVVARQPKTTGSLLTQSWVQAGRLLIRWRRDRAVLMGSLVFPICLLLAYEVVLDQQVHKVTGVDSIYGLVPVCAVLSALFGSLGSAVGIAVERETGILSRLWVLPIHRASALTGRLMAEAVRALIGTVLITVLGVAMGLRFAHGWLAALLYILIPSMLVVGFTAVAMALAIRMNGRIVMTWLASVTVSLAFINPGTTPIGMFPDWLRPLVRVQPMSPPIQTMWALAHDGPIVWPLAMTILWAIVLLAVFMPIAVHGYRIAAESSP</sequence>
<evidence type="ECO:0000256" key="2">
    <source>
        <dbReference type="ARBA" id="ARBA00022692"/>
    </source>
</evidence>
<keyword evidence="5" id="KW-0046">Antibiotic resistance</keyword>
<dbReference type="InterPro" id="IPR005943">
    <property type="entry name" value="Daunbcin-R_C"/>
</dbReference>
<dbReference type="GO" id="GO:0043190">
    <property type="term" value="C:ATP-binding cassette (ABC) transporter complex"/>
    <property type="evidence" value="ECO:0007669"/>
    <property type="project" value="InterPro"/>
</dbReference>
<comment type="subcellular location">
    <subcellularLocation>
        <location evidence="6">Cell membrane</location>
        <topology evidence="6">Multi-pass membrane protein</topology>
    </subcellularLocation>
    <subcellularLocation>
        <location evidence="1">Membrane</location>
        <topology evidence="1">Multi-pass membrane protein</topology>
    </subcellularLocation>
</comment>
<dbReference type="InterPro" id="IPR047817">
    <property type="entry name" value="ABC2_TM_bact-type"/>
</dbReference>
<feature type="transmembrane region" description="Helical" evidence="6">
    <location>
        <begin position="152"/>
        <end position="175"/>
    </location>
</feature>
<dbReference type="NCBIfam" id="TIGR01248">
    <property type="entry name" value="drrC"/>
    <property type="match status" value="1"/>
</dbReference>
<evidence type="ECO:0000313" key="9">
    <source>
        <dbReference type="Proteomes" id="UP000240424"/>
    </source>
</evidence>
<evidence type="ECO:0000259" key="7">
    <source>
        <dbReference type="PROSITE" id="PS51012"/>
    </source>
</evidence>
<comment type="similarity">
    <text evidence="6">Belongs to the ABC-2 integral membrane protein family.</text>
</comment>
<gene>
    <name evidence="8" type="ORF">MNAB215_5291</name>
</gene>
<proteinExistence type="inferred from homology"/>
<feature type="transmembrane region" description="Helical" evidence="6">
    <location>
        <begin position="235"/>
        <end position="258"/>
    </location>
</feature>
<feature type="non-terminal residue" evidence="8">
    <location>
        <position position="1"/>
    </location>
</feature>
<keyword evidence="6" id="KW-0813">Transport</keyword>
<dbReference type="AlphaFoldDB" id="A0A2U3PH73"/>
<dbReference type="Proteomes" id="UP000240424">
    <property type="component" value="Unassembled WGS sequence"/>
</dbReference>
<evidence type="ECO:0000256" key="6">
    <source>
        <dbReference type="RuleBase" id="RU361157"/>
    </source>
</evidence>
<accession>A0A2U3PH73</accession>
<keyword evidence="6" id="KW-1003">Cell membrane</keyword>
<keyword evidence="3 6" id="KW-1133">Transmembrane helix</keyword>
<feature type="transmembrane region" description="Helical" evidence="6">
    <location>
        <begin position="69"/>
        <end position="95"/>
    </location>
</feature>
<feature type="transmembrane region" description="Helical" evidence="6">
    <location>
        <begin position="127"/>
        <end position="146"/>
    </location>
</feature>
<dbReference type="EMBL" id="FUEZ01000004">
    <property type="protein sequence ID" value="SPM43069.1"/>
    <property type="molecule type" value="Genomic_DNA"/>
</dbReference>
<reference evidence="8 9" key="1">
    <citation type="submission" date="2017-01" db="EMBL/GenBank/DDBJ databases">
        <authorList>
            <consortium name="Urmite Genomes"/>
        </authorList>
    </citation>
    <scope>NUCLEOTIDE SEQUENCE [LARGE SCALE GENOMIC DNA]</scope>
    <source>
        <strain evidence="8 9">AB215</strain>
    </source>
</reference>
<keyword evidence="9" id="KW-1185">Reference proteome</keyword>
<dbReference type="STRING" id="1841861.GCA_900157365_03611"/>
<dbReference type="InterPro" id="IPR013525">
    <property type="entry name" value="ABC2_TM"/>
</dbReference>
<dbReference type="PANTHER" id="PTHR43027">
    <property type="entry name" value="DOXORUBICIN RESISTANCE ABC TRANSPORTER PERMEASE PROTEIN DRRC-RELATED"/>
    <property type="match status" value="1"/>
</dbReference>
<feature type="transmembrane region" description="Helical" evidence="6">
    <location>
        <begin position="37"/>
        <end position="57"/>
    </location>
</feature>
<evidence type="ECO:0000313" key="8">
    <source>
        <dbReference type="EMBL" id="SPM43069.1"/>
    </source>
</evidence>
<dbReference type="Pfam" id="PF01061">
    <property type="entry name" value="ABC2_membrane"/>
    <property type="match status" value="1"/>
</dbReference>